<feature type="region of interest" description="Disordered" evidence="1">
    <location>
        <begin position="546"/>
        <end position="565"/>
    </location>
</feature>
<dbReference type="InterPro" id="IPR045071">
    <property type="entry name" value="BBP-like"/>
</dbReference>
<sequence>MSYYPGLAESPPPPAVSSFCAKGEPLDSEFDRAEGWKRPLAPNVATDSWASMSGTNTGGFFVNAPFGDVGVDRGDAPASAGVYHHQSPATTANTSQTLYTHNNAYFSEEFQGHHPNISSVGGFSSEFRSNSQLPLVKSRFDGVEEERQQPEFRQRRIYGDNGGGDEVQRRDNVTFFSAQSATMAPAQTHCQQQNFDKGEEQLNKEFYTRPTTTSSSSVAKKRTFTEIEGFDPLTTAAPIEAKVPRIVLISYPAAPPAVLKGYADDRRKSFHNFQPNERQSPLEVEYQHSLLDLRQELALIDSLDSSVTNCLKNSRRLLIDESTKLEEWHDPDWVEVDVTRPIKLSKQVLIPTFRFPTFNFVGRIVGYKGSTVTRISRKYKCFISILGAHSTKDRQQEVELLQSGDYRYAHYASPLHVRVDVIAPTHLAHMRMAAVLNFFHKLFVPNRDFDVDAELADVDLMSDSNGASKSKRDEGAASVAINRSKAGRRRIGKCSFNSFISEFVGFIVFRFSWRSRRRCRTCEGKWFCSAWNAPETGQRNKWVIDQKQSRKKYDDWGNESTDKQK</sequence>
<evidence type="ECO:0000313" key="2">
    <source>
        <dbReference type="Proteomes" id="UP000050741"/>
    </source>
</evidence>
<evidence type="ECO:0000313" key="3">
    <source>
        <dbReference type="WBParaSite" id="GPLIN_000674400"/>
    </source>
</evidence>
<accession>A0A183C1K0</accession>
<protein>
    <submittedName>
        <fullName evidence="3">KH domain-containing protein</fullName>
    </submittedName>
</protein>
<proteinExistence type="predicted"/>
<dbReference type="GO" id="GO:0005634">
    <property type="term" value="C:nucleus"/>
    <property type="evidence" value="ECO:0007669"/>
    <property type="project" value="TreeGrafter"/>
</dbReference>
<dbReference type="InterPro" id="IPR036612">
    <property type="entry name" value="KH_dom_type_1_sf"/>
</dbReference>
<dbReference type="PANTHER" id="PTHR11208:SF42">
    <property type="entry name" value="QUAKING RELATED 54B, ISOFORM E"/>
    <property type="match status" value="1"/>
</dbReference>
<dbReference type="AlphaFoldDB" id="A0A183C1K0"/>
<dbReference type="PANTHER" id="PTHR11208">
    <property type="entry name" value="RNA-BINDING PROTEIN RELATED"/>
    <property type="match status" value="1"/>
</dbReference>
<organism evidence="2 3">
    <name type="scientific">Globodera pallida</name>
    <name type="common">Potato cyst nematode worm</name>
    <name type="synonym">Heterodera pallida</name>
    <dbReference type="NCBI Taxonomy" id="36090"/>
    <lineage>
        <taxon>Eukaryota</taxon>
        <taxon>Metazoa</taxon>
        <taxon>Ecdysozoa</taxon>
        <taxon>Nematoda</taxon>
        <taxon>Chromadorea</taxon>
        <taxon>Rhabditida</taxon>
        <taxon>Tylenchina</taxon>
        <taxon>Tylenchomorpha</taxon>
        <taxon>Tylenchoidea</taxon>
        <taxon>Heteroderidae</taxon>
        <taxon>Heteroderinae</taxon>
        <taxon>Globodera</taxon>
    </lineage>
</organism>
<dbReference type="GO" id="GO:0003729">
    <property type="term" value="F:mRNA binding"/>
    <property type="evidence" value="ECO:0007669"/>
    <property type="project" value="TreeGrafter"/>
</dbReference>
<dbReference type="SUPFAM" id="SSF54791">
    <property type="entry name" value="Eukaryotic type KH-domain (KH-domain type I)"/>
    <property type="match status" value="1"/>
</dbReference>
<reference evidence="3" key="3">
    <citation type="submission" date="2016-06" db="UniProtKB">
        <authorList>
            <consortium name="WormBaseParasite"/>
        </authorList>
    </citation>
    <scope>IDENTIFICATION</scope>
</reference>
<evidence type="ECO:0000256" key="1">
    <source>
        <dbReference type="SAM" id="MobiDB-lite"/>
    </source>
</evidence>
<reference evidence="2" key="2">
    <citation type="submission" date="2014-05" db="EMBL/GenBank/DDBJ databases">
        <title>The genome and life-stage specific transcriptomes of Globodera pallida elucidate key aspects of plant parasitism by a cyst nematode.</title>
        <authorList>
            <person name="Cotton J.A."/>
            <person name="Lilley C.J."/>
            <person name="Jones L.M."/>
            <person name="Kikuchi T."/>
            <person name="Reid A.J."/>
            <person name="Thorpe P."/>
            <person name="Tsai I.J."/>
            <person name="Beasley H."/>
            <person name="Blok V."/>
            <person name="Cock P.J.A."/>
            <person name="Van den Akker S.E."/>
            <person name="Holroyd N."/>
            <person name="Hunt M."/>
            <person name="Mantelin S."/>
            <person name="Naghra H."/>
            <person name="Pain A."/>
            <person name="Palomares-Rius J.E."/>
            <person name="Zarowiecki M."/>
            <person name="Berriman M."/>
            <person name="Jones J.T."/>
            <person name="Urwin P.E."/>
        </authorList>
    </citation>
    <scope>NUCLEOTIDE SEQUENCE [LARGE SCALE GENOMIC DNA]</scope>
    <source>
        <strain evidence="2">Lindley</strain>
    </source>
</reference>
<dbReference type="Gene3D" id="3.30.1370.10">
    <property type="entry name" value="K Homology domain, type 1"/>
    <property type="match status" value="1"/>
</dbReference>
<reference evidence="2" key="1">
    <citation type="submission" date="2013-12" db="EMBL/GenBank/DDBJ databases">
        <authorList>
            <person name="Aslett M."/>
        </authorList>
    </citation>
    <scope>NUCLEOTIDE SEQUENCE [LARGE SCALE GENOMIC DNA]</scope>
    <source>
        <strain evidence="2">Lindley</strain>
    </source>
</reference>
<dbReference type="Proteomes" id="UP000050741">
    <property type="component" value="Unassembled WGS sequence"/>
</dbReference>
<dbReference type="WBParaSite" id="GPLIN_000674400">
    <property type="protein sequence ID" value="GPLIN_000674400"/>
    <property type="gene ID" value="GPLIN_000674400"/>
</dbReference>
<dbReference type="GO" id="GO:0000381">
    <property type="term" value="P:regulation of alternative mRNA splicing, via spliceosome"/>
    <property type="evidence" value="ECO:0007669"/>
    <property type="project" value="TreeGrafter"/>
</dbReference>
<keyword evidence="2" id="KW-1185">Reference proteome</keyword>
<name>A0A183C1K0_GLOPA</name>